<gene>
    <name evidence="2" type="ORF">JT362_06535</name>
</gene>
<keyword evidence="1" id="KW-1133">Transmembrane helix</keyword>
<feature type="transmembrane region" description="Helical" evidence="1">
    <location>
        <begin position="105"/>
        <end position="121"/>
    </location>
</feature>
<feature type="transmembrane region" description="Helical" evidence="1">
    <location>
        <begin position="200"/>
        <end position="220"/>
    </location>
</feature>
<organism evidence="2 3">
    <name type="scientific">Actinophytocola gossypii</name>
    <dbReference type="NCBI Taxonomy" id="2812003"/>
    <lineage>
        <taxon>Bacteria</taxon>
        <taxon>Bacillati</taxon>
        <taxon>Actinomycetota</taxon>
        <taxon>Actinomycetes</taxon>
        <taxon>Pseudonocardiales</taxon>
        <taxon>Pseudonocardiaceae</taxon>
    </lineage>
</organism>
<evidence type="ECO:0000313" key="2">
    <source>
        <dbReference type="EMBL" id="MCT2582774.1"/>
    </source>
</evidence>
<reference evidence="2 3" key="1">
    <citation type="submission" date="2021-02" db="EMBL/GenBank/DDBJ databases">
        <title>Actinophytocola xerophila sp. nov., isolated from soil of cotton cropping field.</title>
        <authorList>
            <person name="Huang R."/>
            <person name="Chen X."/>
            <person name="Ge X."/>
            <person name="Liu W."/>
        </authorList>
    </citation>
    <scope>NUCLEOTIDE SEQUENCE [LARGE SCALE GENOMIC DNA]</scope>
    <source>
        <strain evidence="2 3">S1-96</strain>
    </source>
</reference>
<accession>A0ABT2J683</accession>
<dbReference type="EMBL" id="JAFFZE010000006">
    <property type="protein sequence ID" value="MCT2582774.1"/>
    <property type="molecule type" value="Genomic_DNA"/>
</dbReference>
<keyword evidence="3" id="KW-1185">Reference proteome</keyword>
<evidence type="ECO:0008006" key="4">
    <source>
        <dbReference type="Google" id="ProtNLM"/>
    </source>
</evidence>
<sequence>MSVERVAALVVGLVAFVVHAWLALGGYFGQDDFVLTYRAAGPLDLEYLFQDYSGHLQPGVFLYAWVVTAVAPLSFPVAMGPLLVVHGLVLWLCWRTLVRLFGHRWGVVVAFAVFACSPLVLFPTLWWAYALQLLPVLLALFGALLAQPRNPWLAVPWVAFGLLFYEKAALIPAVLLAVAILTAPSDTPILWALRRYRWVWLGHLAVLAAFAVLYVSLADAPANENPVGSRDVLTFVYRSVVDTLLPGLLGGPLTEPGGGATWVTPPAAVRVGTGVAAVALVVLSFLRSGRRALLPWLFLAGYLAADLTIVAVTRLGVVGPVVASDPRYLADVVPVAVLCAAFAFLAPRREPAGTRTRVAVGALTVLVVAGGVASFVRVAPALQFQDAREYVATARSALAGRPDLVLYDTAVPNQVIIDWFVNDAFTSRVVGLVPERPRFDRPTEDLHQLDGTGTPRPIIDLVDTTVALPGPRPDCGYLIGTDTVRIPLEDTVTGRRIVRIGYYTGDSGDGTVRVGDTAVPVRFAEGLHVLHVVATGTYTHVEVSRPLRLRPICVTDVTVGVPG</sequence>
<dbReference type="Proteomes" id="UP001156441">
    <property type="component" value="Unassembled WGS sequence"/>
</dbReference>
<evidence type="ECO:0000313" key="3">
    <source>
        <dbReference type="Proteomes" id="UP001156441"/>
    </source>
</evidence>
<feature type="transmembrane region" description="Helical" evidence="1">
    <location>
        <begin position="358"/>
        <end position="376"/>
    </location>
</feature>
<protein>
    <recommendedName>
        <fullName evidence="4">DUF2029 domain-containing protein</fullName>
    </recommendedName>
</protein>
<keyword evidence="1" id="KW-0812">Transmembrane</keyword>
<evidence type="ECO:0000256" key="1">
    <source>
        <dbReference type="SAM" id="Phobius"/>
    </source>
</evidence>
<comment type="caution">
    <text evidence="2">The sequence shown here is derived from an EMBL/GenBank/DDBJ whole genome shotgun (WGS) entry which is preliminary data.</text>
</comment>
<feature type="transmembrane region" description="Helical" evidence="1">
    <location>
        <begin position="60"/>
        <end position="93"/>
    </location>
</feature>
<feature type="transmembrane region" description="Helical" evidence="1">
    <location>
        <begin position="293"/>
        <end position="316"/>
    </location>
</feature>
<feature type="transmembrane region" description="Helical" evidence="1">
    <location>
        <begin position="269"/>
        <end position="286"/>
    </location>
</feature>
<keyword evidence="1" id="KW-0472">Membrane</keyword>
<proteinExistence type="predicted"/>
<feature type="transmembrane region" description="Helical" evidence="1">
    <location>
        <begin position="328"/>
        <end position="346"/>
    </location>
</feature>
<name>A0ABT2J683_9PSEU</name>
<dbReference type="RefSeq" id="WP_260190110.1">
    <property type="nucleotide sequence ID" value="NZ_JAFFZE010000006.1"/>
</dbReference>